<keyword evidence="1" id="KW-0175">Coiled coil</keyword>
<dbReference type="Gene3D" id="2.60.40.3320">
    <property type="match status" value="1"/>
</dbReference>
<dbReference type="RefSeq" id="WP_311797299.1">
    <property type="nucleotide sequence ID" value="NZ_JARQAI010000018.1"/>
</dbReference>
<gene>
    <name evidence="3" type="ORF">P7H00_11170</name>
</gene>
<name>A0AAE4L2A2_9ENTE</name>
<protein>
    <submittedName>
        <fullName evidence="3">Structural protein</fullName>
    </submittedName>
</protein>
<feature type="domain" description="Baseplate upper protein immunoglobulin like" evidence="2">
    <location>
        <begin position="245"/>
        <end position="331"/>
    </location>
</feature>
<evidence type="ECO:0000313" key="4">
    <source>
        <dbReference type="Proteomes" id="UP001180842"/>
    </source>
</evidence>
<evidence type="ECO:0000256" key="1">
    <source>
        <dbReference type="SAM" id="Coils"/>
    </source>
</evidence>
<dbReference type="Proteomes" id="UP001180842">
    <property type="component" value="Unassembled WGS sequence"/>
</dbReference>
<reference evidence="3" key="1">
    <citation type="submission" date="2023-03" db="EMBL/GenBank/DDBJ databases">
        <authorList>
            <person name="Shen W."/>
            <person name="Cai J."/>
        </authorList>
    </citation>
    <scope>NUCLEOTIDE SEQUENCE</scope>
    <source>
        <strain evidence="3">P69-2</strain>
    </source>
</reference>
<feature type="coiled-coil region" evidence="1">
    <location>
        <begin position="221"/>
        <end position="248"/>
    </location>
</feature>
<sequence length="333" mass="37153">MEWSYPWLSIDKDRLYDDGDFAQFYANLFTDGVSMTTADALKVTINPTGGMRIQVGAGAAFFQGRSYFNSIATALPIEVASSSQDRTDGIVIQMNKGMRTIKLIVKKGDTSVVRQTDIYELQLATVKIPKNASEITASNITDKRSDELVCGYCTPYQNVNVSGLENQYKDLLQNTLDLLNEYAATGKVNFQKGLDEFVQKGDTQLDNQTKQWQEFLQQIGDELSENQALNLQNQLNKLTANKDLFQIKHGLDHYPQVVVTAWSNGFGITALGEKGWLGDVPETVPTTIGYPSKNELTVKIIADWQLLNPTVLPDIDNSYLLVEGTKAVRIRLY</sequence>
<evidence type="ECO:0000259" key="2">
    <source>
        <dbReference type="Pfam" id="PF18667"/>
    </source>
</evidence>
<organism evidence="3 4">
    <name type="scientific">Enterococcus pseudoavium</name>
    <dbReference type="NCBI Taxonomy" id="44007"/>
    <lineage>
        <taxon>Bacteria</taxon>
        <taxon>Bacillati</taxon>
        <taxon>Bacillota</taxon>
        <taxon>Bacilli</taxon>
        <taxon>Lactobacillales</taxon>
        <taxon>Enterococcaceae</taxon>
        <taxon>Enterococcus</taxon>
    </lineage>
</organism>
<dbReference type="AlphaFoldDB" id="A0AAE4L2A2"/>
<accession>A0AAE4L2A2</accession>
<dbReference type="Pfam" id="PF18667">
    <property type="entry name" value="BppU_IgG"/>
    <property type="match status" value="1"/>
</dbReference>
<comment type="caution">
    <text evidence="3">The sequence shown here is derived from an EMBL/GenBank/DDBJ whole genome shotgun (WGS) entry which is preliminary data.</text>
</comment>
<proteinExistence type="predicted"/>
<evidence type="ECO:0000313" key="3">
    <source>
        <dbReference type="EMBL" id="MDT2737671.1"/>
    </source>
</evidence>
<dbReference type="InterPro" id="IPR041531">
    <property type="entry name" value="BppU_IgG"/>
</dbReference>
<dbReference type="EMBL" id="JARQAI010000018">
    <property type="protein sequence ID" value="MDT2737671.1"/>
    <property type="molecule type" value="Genomic_DNA"/>
</dbReference>